<evidence type="ECO:0000256" key="1">
    <source>
        <dbReference type="SAM" id="MobiDB-lite"/>
    </source>
</evidence>
<dbReference type="EMBL" id="JACOOZ010000013">
    <property type="protein sequence ID" value="MBC5668997.1"/>
    <property type="molecule type" value="Genomic_DNA"/>
</dbReference>
<keyword evidence="2" id="KW-0732">Signal</keyword>
<comment type="caution">
    <text evidence="3">The sequence shown here is derived from an EMBL/GenBank/DDBJ whole genome shotgun (WGS) entry which is preliminary data.</text>
</comment>
<evidence type="ECO:0000256" key="2">
    <source>
        <dbReference type="SAM" id="SignalP"/>
    </source>
</evidence>
<gene>
    <name evidence="3" type="ORF">H8S00_13610</name>
</gene>
<sequence>MYQRKILKVRKMGIVLCLALSLNMVGCAGTKTNTVSETSGISDEVTTENGNGVETVSTGEASETTAEKFSIEDKNILKVLENKKKYFNTEFNDYRYLKDYSSGNYMVDNNDGKYEYCGSGDDSSYNLSVDNWCQVDMDSDGNKEVVLETKHEIVLVFHSEKDKVYCYAFRYRGMKSIKTDGSFAGSSSAANTYIGKIRFANGECYYDEMCADDELDDDNQVYHINKKNVSKEEVKAFLEKQEKKEDVLWMKGYPTDK</sequence>
<feature type="region of interest" description="Disordered" evidence="1">
    <location>
        <begin position="38"/>
        <end position="59"/>
    </location>
</feature>
<organism evidence="3 4">
    <name type="scientific">Eubacterium segne</name>
    <dbReference type="NCBI Taxonomy" id="2763045"/>
    <lineage>
        <taxon>Bacteria</taxon>
        <taxon>Bacillati</taxon>
        <taxon>Bacillota</taxon>
        <taxon>Clostridia</taxon>
        <taxon>Eubacteriales</taxon>
        <taxon>Eubacteriaceae</taxon>
        <taxon>Eubacterium</taxon>
    </lineage>
</organism>
<evidence type="ECO:0000313" key="3">
    <source>
        <dbReference type="EMBL" id="MBC5668997.1"/>
    </source>
</evidence>
<feature type="signal peptide" evidence="2">
    <location>
        <begin position="1"/>
        <end position="28"/>
    </location>
</feature>
<dbReference type="RefSeq" id="WP_021952928.1">
    <property type="nucleotide sequence ID" value="NZ_JACOOZ010000013.1"/>
</dbReference>
<name>A0ABR7F725_9FIRM</name>
<evidence type="ECO:0008006" key="5">
    <source>
        <dbReference type="Google" id="ProtNLM"/>
    </source>
</evidence>
<feature type="chain" id="PRO_5046934168" description="Lipoprotein" evidence="2">
    <location>
        <begin position="29"/>
        <end position="257"/>
    </location>
</feature>
<feature type="compositionally biased region" description="Polar residues" evidence="1">
    <location>
        <begin position="47"/>
        <end position="59"/>
    </location>
</feature>
<dbReference type="Proteomes" id="UP000597877">
    <property type="component" value="Unassembled WGS sequence"/>
</dbReference>
<reference evidence="3 4" key="1">
    <citation type="submission" date="2020-08" db="EMBL/GenBank/DDBJ databases">
        <title>Genome public.</title>
        <authorList>
            <person name="Liu C."/>
            <person name="Sun Q."/>
        </authorList>
    </citation>
    <scope>NUCLEOTIDE SEQUENCE [LARGE SCALE GENOMIC DNA]</scope>
    <source>
        <strain evidence="3 4">BX4</strain>
    </source>
</reference>
<accession>A0ABR7F725</accession>
<protein>
    <recommendedName>
        <fullName evidence="5">Lipoprotein</fullName>
    </recommendedName>
</protein>
<keyword evidence="4" id="KW-1185">Reference proteome</keyword>
<proteinExistence type="predicted"/>
<evidence type="ECO:0000313" key="4">
    <source>
        <dbReference type="Proteomes" id="UP000597877"/>
    </source>
</evidence>